<dbReference type="GO" id="GO:0046210">
    <property type="term" value="P:nitric oxide catabolic process"/>
    <property type="evidence" value="ECO:0007669"/>
    <property type="project" value="TreeGrafter"/>
</dbReference>
<dbReference type="InterPro" id="IPR009050">
    <property type="entry name" value="Globin-like_sf"/>
</dbReference>
<dbReference type="GO" id="GO:0020037">
    <property type="term" value="F:heme binding"/>
    <property type="evidence" value="ECO:0007669"/>
    <property type="project" value="InterPro"/>
</dbReference>
<evidence type="ECO:0000313" key="8">
    <source>
        <dbReference type="Proteomes" id="UP000501812"/>
    </source>
</evidence>
<dbReference type="InterPro" id="IPR012292">
    <property type="entry name" value="Globin/Proto"/>
</dbReference>
<sequence length="146" mass="16587">MTAEQILRLRKSFSLVKRQADVAAFYFYRQLFELDPTLRPLFQTDIELQALKLNDTLDEALDLLDRPIELAATLRELAEQHAEYGVKPGQYATVGTAMISMLEDILGRDFTLETRQAWVAFYQLVSGAMLMVAESRGTSRRLAAAR</sequence>
<keyword evidence="7" id="KW-0675">Receptor</keyword>
<dbReference type="PANTHER" id="PTHR43396">
    <property type="entry name" value="FLAVOHEMOPROTEIN"/>
    <property type="match status" value="1"/>
</dbReference>
<evidence type="ECO:0000256" key="2">
    <source>
        <dbReference type="ARBA" id="ARBA00022621"/>
    </source>
</evidence>
<evidence type="ECO:0000259" key="6">
    <source>
        <dbReference type="PROSITE" id="PS01033"/>
    </source>
</evidence>
<dbReference type="PANTHER" id="PTHR43396:SF3">
    <property type="entry name" value="FLAVOHEMOPROTEIN"/>
    <property type="match status" value="1"/>
</dbReference>
<name>A0A858RH28_9BACT</name>
<keyword evidence="5" id="KW-0813">Transport</keyword>
<dbReference type="EMBL" id="CP051774">
    <property type="protein sequence ID" value="QJE96177.1"/>
    <property type="molecule type" value="Genomic_DNA"/>
</dbReference>
<reference evidence="7 8" key="1">
    <citation type="submission" date="2020-04" db="EMBL/GenBank/DDBJ databases">
        <title>Luteolibacter sp. G-1-1-1 isolated from soil.</title>
        <authorList>
            <person name="Dahal R.H."/>
        </authorList>
    </citation>
    <scope>NUCLEOTIDE SEQUENCE [LARGE SCALE GENOMIC DNA]</scope>
    <source>
        <strain evidence="7 8">G-1-1-1</strain>
    </source>
</reference>
<dbReference type="InterPro" id="IPR000971">
    <property type="entry name" value="Globin"/>
</dbReference>
<gene>
    <name evidence="7" type="ORF">HHL09_10395</name>
</gene>
<dbReference type="KEGG" id="luo:HHL09_10395"/>
<dbReference type="Gene3D" id="1.10.490.10">
    <property type="entry name" value="Globins"/>
    <property type="match status" value="1"/>
</dbReference>
<accession>A0A858RH28</accession>
<dbReference type="PROSITE" id="PS01033">
    <property type="entry name" value="GLOBIN"/>
    <property type="match status" value="1"/>
</dbReference>
<dbReference type="GO" id="GO:0005344">
    <property type="term" value="F:oxygen carrier activity"/>
    <property type="evidence" value="ECO:0007669"/>
    <property type="project" value="UniProtKB-KW"/>
</dbReference>
<dbReference type="GO" id="GO:0019825">
    <property type="term" value="F:oxygen binding"/>
    <property type="evidence" value="ECO:0007669"/>
    <property type="project" value="InterPro"/>
</dbReference>
<dbReference type="RefSeq" id="WP_169454578.1">
    <property type="nucleotide sequence ID" value="NZ_CP051774.1"/>
</dbReference>
<keyword evidence="1 5" id="KW-0349">Heme</keyword>
<dbReference type="SUPFAM" id="SSF46458">
    <property type="entry name" value="Globin-like"/>
    <property type="match status" value="1"/>
</dbReference>
<dbReference type="Pfam" id="PF00042">
    <property type="entry name" value="Globin"/>
    <property type="match status" value="1"/>
</dbReference>
<comment type="similarity">
    <text evidence="5">Belongs to the globin family.</text>
</comment>
<proteinExistence type="inferred from homology"/>
<dbReference type="GO" id="GO:0071949">
    <property type="term" value="F:FAD binding"/>
    <property type="evidence" value="ECO:0007669"/>
    <property type="project" value="TreeGrafter"/>
</dbReference>
<keyword evidence="3" id="KW-0479">Metal-binding</keyword>
<dbReference type="GO" id="GO:0008941">
    <property type="term" value="F:nitric oxide dioxygenase NAD(P)H activity"/>
    <property type="evidence" value="ECO:0007669"/>
    <property type="project" value="TreeGrafter"/>
</dbReference>
<organism evidence="7 8">
    <name type="scientific">Luteolibacter luteus</name>
    <dbReference type="NCBI Taxonomy" id="2728835"/>
    <lineage>
        <taxon>Bacteria</taxon>
        <taxon>Pseudomonadati</taxon>
        <taxon>Verrucomicrobiota</taxon>
        <taxon>Verrucomicrobiia</taxon>
        <taxon>Verrucomicrobiales</taxon>
        <taxon>Verrucomicrobiaceae</taxon>
        <taxon>Luteolibacter</taxon>
    </lineage>
</organism>
<protein>
    <submittedName>
        <fullName evidence="7">Hemin receptor</fullName>
    </submittedName>
</protein>
<keyword evidence="8" id="KW-1185">Reference proteome</keyword>
<feature type="domain" description="Globin" evidence="6">
    <location>
        <begin position="1"/>
        <end position="134"/>
    </location>
</feature>
<evidence type="ECO:0000313" key="7">
    <source>
        <dbReference type="EMBL" id="QJE96177.1"/>
    </source>
</evidence>
<evidence type="ECO:0000256" key="4">
    <source>
        <dbReference type="ARBA" id="ARBA00023004"/>
    </source>
</evidence>
<evidence type="ECO:0000256" key="3">
    <source>
        <dbReference type="ARBA" id="ARBA00022723"/>
    </source>
</evidence>
<dbReference type="Proteomes" id="UP000501812">
    <property type="component" value="Chromosome"/>
</dbReference>
<evidence type="ECO:0000256" key="1">
    <source>
        <dbReference type="ARBA" id="ARBA00022617"/>
    </source>
</evidence>
<keyword evidence="4" id="KW-0408">Iron</keyword>
<dbReference type="GO" id="GO:0071500">
    <property type="term" value="P:cellular response to nitrosative stress"/>
    <property type="evidence" value="ECO:0007669"/>
    <property type="project" value="TreeGrafter"/>
</dbReference>
<evidence type="ECO:0000256" key="5">
    <source>
        <dbReference type="RuleBase" id="RU000356"/>
    </source>
</evidence>
<dbReference type="AlphaFoldDB" id="A0A858RH28"/>
<dbReference type="GO" id="GO:0046872">
    <property type="term" value="F:metal ion binding"/>
    <property type="evidence" value="ECO:0007669"/>
    <property type="project" value="UniProtKB-KW"/>
</dbReference>
<keyword evidence="2 5" id="KW-0561">Oxygen transport</keyword>